<accession>D3Q4M9</accession>
<protein>
    <submittedName>
        <fullName evidence="2">PRC-barrel domain protein</fullName>
    </submittedName>
</protein>
<dbReference type="KEGG" id="sna:Snas_0474"/>
<dbReference type="PANTHER" id="PTHR36505">
    <property type="entry name" value="BLR1072 PROTEIN"/>
    <property type="match status" value="1"/>
</dbReference>
<dbReference type="HOGENOM" id="CLU_1821262_0_0_11"/>
<name>D3Q4M9_STANL</name>
<dbReference type="GO" id="GO:0019684">
    <property type="term" value="P:photosynthesis, light reaction"/>
    <property type="evidence" value="ECO:0007669"/>
    <property type="project" value="InterPro"/>
</dbReference>
<organism evidence="2 3">
    <name type="scientific">Stackebrandtia nassauensis (strain DSM 44728 / CIP 108903 / NRRL B-16338 / NBRC 102104 / LLR-40K-21)</name>
    <dbReference type="NCBI Taxonomy" id="446470"/>
    <lineage>
        <taxon>Bacteria</taxon>
        <taxon>Bacillati</taxon>
        <taxon>Actinomycetota</taxon>
        <taxon>Actinomycetes</taxon>
        <taxon>Glycomycetales</taxon>
        <taxon>Glycomycetaceae</taxon>
        <taxon>Stackebrandtia</taxon>
    </lineage>
</organism>
<proteinExistence type="predicted"/>
<dbReference type="InterPro" id="IPR011033">
    <property type="entry name" value="PRC_barrel-like_sf"/>
</dbReference>
<dbReference type="Pfam" id="PF05239">
    <property type="entry name" value="PRC"/>
    <property type="match status" value="1"/>
</dbReference>
<sequence length="142" mass="16162">MANETATLVRLRDTGLTLAHEEEDVRGMTVVDRNGDEIGHVEDLFIDETQRRLRFLEIGSGGFLGIGKEKRLIPVDAITRVDEQVHIDQERSHVAASPGYDPELTPMPEPPTIEEIYGHYGYIPFWGPGYMYPIFPSRRPKR</sequence>
<dbReference type="Proteomes" id="UP000000844">
    <property type="component" value="Chromosome"/>
</dbReference>
<evidence type="ECO:0000313" key="2">
    <source>
        <dbReference type="EMBL" id="ADD40189.1"/>
    </source>
</evidence>
<dbReference type="RefSeq" id="WP_013015760.1">
    <property type="nucleotide sequence ID" value="NC_013947.1"/>
</dbReference>
<dbReference type="SUPFAM" id="SSF50346">
    <property type="entry name" value="PRC-barrel domain"/>
    <property type="match status" value="1"/>
</dbReference>
<evidence type="ECO:0000313" key="3">
    <source>
        <dbReference type="Proteomes" id="UP000000844"/>
    </source>
</evidence>
<evidence type="ECO:0000259" key="1">
    <source>
        <dbReference type="Pfam" id="PF05239"/>
    </source>
</evidence>
<dbReference type="EMBL" id="CP001778">
    <property type="protein sequence ID" value="ADD40189.1"/>
    <property type="molecule type" value="Genomic_DNA"/>
</dbReference>
<reference evidence="2 3" key="1">
    <citation type="journal article" date="2009" name="Stand. Genomic Sci.">
        <title>Complete genome sequence of Stackebrandtia nassauensis type strain (LLR-40K-21).</title>
        <authorList>
            <person name="Munk C."/>
            <person name="Lapidus A."/>
            <person name="Copeland A."/>
            <person name="Jando M."/>
            <person name="Mayilraj S."/>
            <person name="Glavina Del Rio T."/>
            <person name="Nolan M."/>
            <person name="Chen F."/>
            <person name="Lucas S."/>
            <person name="Tice H."/>
            <person name="Cheng J.F."/>
            <person name="Han C."/>
            <person name="Detter J.C."/>
            <person name="Bruce D."/>
            <person name="Goodwin L."/>
            <person name="Chain P."/>
            <person name="Pitluck S."/>
            <person name="Goker M."/>
            <person name="Ovchinikova G."/>
            <person name="Pati A."/>
            <person name="Ivanova N."/>
            <person name="Mavromatis K."/>
            <person name="Chen A."/>
            <person name="Palaniappan K."/>
            <person name="Land M."/>
            <person name="Hauser L."/>
            <person name="Chang Y.J."/>
            <person name="Jeffries C.D."/>
            <person name="Bristow J."/>
            <person name="Eisen J.A."/>
            <person name="Markowitz V."/>
            <person name="Hugenholtz P."/>
            <person name="Kyrpides N.C."/>
            <person name="Klenk H.P."/>
        </authorList>
    </citation>
    <scope>NUCLEOTIDE SEQUENCE [LARGE SCALE GENOMIC DNA]</scope>
    <source>
        <strain evidence="3">DSM 44728 / CIP 108903 / NRRL B-16338 / NBRC 102104 / LLR-40K-21</strain>
    </source>
</reference>
<dbReference type="eggNOG" id="COG1873">
    <property type="taxonomic scope" value="Bacteria"/>
</dbReference>
<feature type="domain" description="PRC-barrel" evidence="1">
    <location>
        <begin position="24"/>
        <end position="89"/>
    </location>
</feature>
<dbReference type="InterPro" id="IPR027275">
    <property type="entry name" value="PRC-brl_dom"/>
</dbReference>
<dbReference type="STRING" id="446470.Snas_0474"/>
<keyword evidence="3" id="KW-1185">Reference proteome</keyword>
<dbReference type="Gene3D" id="3.90.50.10">
    <property type="entry name" value="Photosynthetic Reaction Center, subunit H, domain 2"/>
    <property type="match status" value="1"/>
</dbReference>
<dbReference type="AlphaFoldDB" id="D3Q4M9"/>
<dbReference type="InterPro" id="IPR014747">
    <property type="entry name" value="Bac_photo_RC_H_C"/>
</dbReference>
<dbReference type="OrthoDB" id="4738165at2"/>
<dbReference type="PANTHER" id="PTHR36505:SF1">
    <property type="entry name" value="BLR1072 PROTEIN"/>
    <property type="match status" value="1"/>
</dbReference>
<gene>
    <name evidence="2" type="ordered locus">Snas_0474</name>
</gene>
<dbReference type="GO" id="GO:0030077">
    <property type="term" value="C:plasma membrane light-harvesting complex"/>
    <property type="evidence" value="ECO:0007669"/>
    <property type="project" value="InterPro"/>
</dbReference>